<dbReference type="Proteomes" id="UP000266723">
    <property type="component" value="Unassembled WGS sequence"/>
</dbReference>
<accession>A0ABQ7EBT1</accession>
<gene>
    <name evidence="2" type="ORF">DY000_02023858</name>
</gene>
<protein>
    <submittedName>
        <fullName evidence="2">Uncharacterized protein</fullName>
    </submittedName>
</protein>
<evidence type="ECO:0000256" key="1">
    <source>
        <dbReference type="SAM" id="MobiDB-lite"/>
    </source>
</evidence>
<dbReference type="EMBL" id="QGKV02000299">
    <property type="protein sequence ID" value="KAF3594512.1"/>
    <property type="molecule type" value="Genomic_DNA"/>
</dbReference>
<name>A0ABQ7EBT1_BRACR</name>
<organism evidence="2 3">
    <name type="scientific">Brassica cretica</name>
    <name type="common">Mustard</name>
    <dbReference type="NCBI Taxonomy" id="69181"/>
    <lineage>
        <taxon>Eukaryota</taxon>
        <taxon>Viridiplantae</taxon>
        <taxon>Streptophyta</taxon>
        <taxon>Embryophyta</taxon>
        <taxon>Tracheophyta</taxon>
        <taxon>Spermatophyta</taxon>
        <taxon>Magnoliopsida</taxon>
        <taxon>eudicotyledons</taxon>
        <taxon>Gunneridae</taxon>
        <taxon>Pentapetalae</taxon>
        <taxon>rosids</taxon>
        <taxon>malvids</taxon>
        <taxon>Brassicales</taxon>
        <taxon>Brassicaceae</taxon>
        <taxon>Brassiceae</taxon>
        <taxon>Brassica</taxon>
    </lineage>
</organism>
<proteinExistence type="predicted"/>
<keyword evidence="3" id="KW-1185">Reference proteome</keyword>
<comment type="caution">
    <text evidence="2">The sequence shown here is derived from an EMBL/GenBank/DDBJ whole genome shotgun (WGS) entry which is preliminary data.</text>
</comment>
<feature type="compositionally biased region" description="Polar residues" evidence="1">
    <location>
        <begin position="1"/>
        <end position="12"/>
    </location>
</feature>
<reference evidence="2 3" key="1">
    <citation type="journal article" date="2020" name="BMC Genomics">
        <title>Intraspecific diversification of the crop wild relative Brassica cretica Lam. using demographic model selection.</title>
        <authorList>
            <person name="Kioukis A."/>
            <person name="Michalopoulou V.A."/>
            <person name="Briers L."/>
            <person name="Pirintsos S."/>
            <person name="Studholme D.J."/>
            <person name="Pavlidis P."/>
            <person name="Sarris P.F."/>
        </authorList>
    </citation>
    <scope>NUCLEOTIDE SEQUENCE [LARGE SCALE GENOMIC DNA]</scope>
    <source>
        <strain evidence="3">cv. PFS-1207/04</strain>
    </source>
</reference>
<evidence type="ECO:0000313" key="2">
    <source>
        <dbReference type="EMBL" id="KAF3594512.1"/>
    </source>
</evidence>
<feature type="region of interest" description="Disordered" evidence="1">
    <location>
        <begin position="1"/>
        <end position="140"/>
    </location>
</feature>
<evidence type="ECO:0000313" key="3">
    <source>
        <dbReference type="Proteomes" id="UP000266723"/>
    </source>
</evidence>
<feature type="compositionally biased region" description="Basic residues" evidence="1">
    <location>
        <begin position="103"/>
        <end position="113"/>
    </location>
</feature>
<sequence>MSPSTEGRTLNKLTPVLGKGAHANTTQETSYPVDPTEMREAQTWTDLENQGADRLANGTETNIYEEQPRRTQRTGGNAEARGGQDGSTKTRRKSQSFAVNLRKEKRLRTKPYPKNRLQPPAVAHQPRSATRGTKRPPESA</sequence>